<evidence type="ECO:0000256" key="1">
    <source>
        <dbReference type="SAM" id="MobiDB-lite"/>
    </source>
</evidence>
<feature type="region of interest" description="Disordered" evidence="1">
    <location>
        <begin position="501"/>
        <end position="538"/>
    </location>
</feature>
<dbReference type="EMBL" id="JAJGCB010000010">
    <property type="protein sequence ID" value="KAJ8990773.1"/>
    <property type="molecule type" value="Genomic_DNA"/>
</dbReference>
<feature type="compositionally biased region" description="Low complexity" evidence="1">
    <location>
        <begin position="528"/>
        <end position="538"/>
    </location>
</feature>
<name>A0AAN6ET48_EXODE</name>
<sequence>MDSFNNANLPLAGFDFQQALNDAEVEAANDTTAEQQVFADNVNTNPEPGLGNTHRGYQNMPAADNTTIAQRSFGHTNMSPAPQLGNTQTAQYQNMPDASNTIIPQEPADNINTDVVPRLGYTMPGYQTRAAANNAIVNQQSSVSTNMNVGPRLGYTQSGYQQTHRVHDIPLYEQPLVDIMGQIEAQGFSIYGRPCNVIHALALHACRRGPTGIAELRVTLQRVVAAAPVSFTADPGNWTWDQMMNVINSTIQYHNQQPHHPIPGTASQVTHCMNQPHAVQMINQPSAFQQTNQPSDIHGSNQPGAFQQSNHPSAFQQVNQPAGIHAYNQPSAVPTTNQPGVIHGMNHPSAVHQTNQPYQNQSQSLHNPALSAPQHQHLGVYNPPLLFQQPPSLPSQGPAQQMAGVGATTGAQPTPEWNPKDYLYICDRCGKGERAGRDFGRHARNGTGRAGFRALRRVPEDGPPQTWRADGNNGEVYTGPMRYHPGSDDFPVPHSDVCVRNKKAWEKQREQGGHRPKTVGRRGGQAGGASQQQQAMAS</sequence>
<organism evidence="2 3">
    <name type="scientific">Exophiala dermatitidis</name>
    <name type="common">Black yeast-like fungus</name>
    <name type="synonym">Wangiella dermatitidis</name>
    <dbReference type="NCBI Taxonomy" id="5970"/>
    <lineage>
        <taxon>Eukaryota</taxon>
        <taxon>Fungi</taxon>
        <taxon>Dikarya</taxon>
        <taxon>Ascomycota</taxon>
        <taxon>Pezizomycotina</taxon>
        <taxon>Eurotiomycetes</taxon>
        <taxon>Chaetothyriomycetidae</taxon>
        <taxon>Chaetothyriales</taxon>
        <taxon>Herpotrichiellaceae</taxon>
        <taxon>Exophiala</taxon>
    </lineage>
</organism>
<accession>A0AAN6ET48</accession>
<protein>
    <submittedName>
        <fullName evidence="2">Uncharacterized protein</fullName>
    </submittedName>
</protein>
<comment type="caution">
    <text evidence="2">The sequence shown here is derived from an EMBL/GenBank/DDBJ whole genome shotgun (WGS) entry which is preliminary data.</text>
</comment>
<gene>
    <name evidence="2" type="ORF">HRR80_005548</name>
</gene>
<evidence type="ECO:0000313" key="3">
    <source>
        <dbReference type="Proteomes" id="UP001161757"/>
    </source>
</evidence>
<feature type="compositionally biased region" description="Basic and acidic residues" evidence="1">
    <location>
        <begin position="501"/>
        <end position="513"/>
    </location>
</feature>
<evidence type="ECO:0000313" key="2">
    <source>
        <dbReference type="EMBL" id="KAJ8990773.1"/>
    </source>
</evidence>
<feature type="region of interest" description="Disordered" evidence="1">
    <location>
        <begin position="394"/>
        <end position="416"/>
    </location>
</feature>
<reference evidence="2" key="1">
    <citation type="submission" date="2023-01" db="EMBL/GenBank/DDBJ databases">
        <title>Exophiala dermititidis isolated from Cystic Fibrosis Patient.</title>
        <authorList>
            <person name="Kurbessoian T."/>
            <person name="Crocker A."/>
            <person name="Murante D."/>
            <person name="Hogan D.A."/>
            <person name="Stajich J.E."/>
        </authorList>
    </citation>
    <scope>NUCLEOTIDE SEQUENCE</scope>
    <source>
        <strain evidence="2">Ex8</strain>
    </source>
</reference>
<dbReference type="Proteomes" id="UP001161757">
    <property type="component" value="Unassembled WGS sequence"/>
</dbReference>
<dbReference type="AlphaFoldDB" id="A0AAN6ET48"/>
<proteinExistence type="predicted"/>